<dbReference type="EC" id="3.1.-.-" evidence="8"/>
<dbReference type="OrthoDB" id="9796690at2"/>
<evidence type="ECO:0000256" key="5">
    <source>
        <dbReference type="ARBA" id="ARBA00022801"/>
    </source>
</evidence>
<comment type="caution">
    <text evidence="10">The sequence shown here is derived from an EMBL/GenBank/DDBJ whole genome shotgun (WGS) entry which is preliminary data.</text>
</comment>
<dbReference type="InterPro" id="IPR029060">
    <property type="entry name" value="PIN-like_dom_sf"/>
</dbReference>
<accession>A0A2K3UWZ6</accession>
<dbReference type="GO" id="GO:0090729">
    <property type="term" value="F:toxin activity"/>
    <property type="evidence" value="ECO:0007669"/>
    <property type="project" value="UniProtKB-KW"/>
</dbReference>
<evidence type="ECO:0000256" key="2">
    <source>
        <dbReference type="ARBA" id="ARBA00022649"/>
    </source>
</evidence>
<dbReference type="CDD" id="cd09881">
    <property type="entry name" value="PIN_VapC4-5_FitB-like"/>
    <property type="match status" value="1"/>
</dbReference>
<keyword evidence="5 8" id="KW-0378">Hydrolase</keyword>
<dbReference type="AlphaFoldDB" id="A0A2K3UWZ6"/>
<keyword evidence="6 8" id="KW-0460">Magnesium</keyword>
<protein>
    <recommendedName>
        <fullName evidence="8">Ribonuclease VapC</fullName>
        <shortName evidence="8">RNase VapC</shortName>
        <ecNumber evidence="8">3.1.-.-</ecNumber>
    </recommendedName>
    <alternativeName>
        <fullName evidence="8">Toxin VapC</fullName>
    </alternativeName>
</protein>
<dbReference type="InterPro" id="IPR002716">
    <property type="entry name" value="PIN_dom"/>
</dbReference>
<evidence type="ECO:0000256" key="6">
    <source>
        <dbReference type="ARBA" id="ARBA00022842"/>
    </source>
</evidence>
<keyword evidence="3 8" id="KW-0540">Nuclease</keyword>
<keyword evidence="2 8" id="KW-1277">Toxin-antitoxin system</keyword>
<proteinExistence type="inferred from homology"/>
<evidence type="ECO:0000256" key="3">
    <source>
        <dbReference type="ARBA" id="ARBA00022722"/>
    </source>
</evidence>
<organism evidence="10 11">
    <name type="scientific">Deinococcus koreensis</name>
    <dbReference type="NCBI Taxonomy" id="2054903"/>
    <lineage>
        <taxon>Bacteria</taxon>
        <taxon>Thermotogati</taxon>
        <taxon>Deinococcota</taxon>
        <taxon>Deinococci</taxon>
        <taxon>Deinococcales</taxon>
        <taxon>Deinococcaceae</taxon>
        <taxon>Deinococcus</taxon>
    </lineage>
</organism>
<dbReference type="Gene3D" id="3.40.50.1010">
    <property type="entry name" value="5'-nuclease"/>
    <property type="match status" value="1"/>
</dbReference>
<sequence>MRYVLDTNICVYVLNHRPAAVREKFVQYQLGELAVSSVTVAELAYGAAQSTRSGTRERLETFLLELPFDEAAAWRYGTLRAHPHRLGQPVGPLDLQIAAHALSVGVTLVTNNEGKFRRVEGLTVENWFSG</sequence>
<evidence type="ECO:0000313" key="11">
    <source>
        <dbReference type="Proteomes" id="UP000236379"/>
    </source>
</evidence>
<dbReference type="GO" id="GO:0016787">
    <property type="term" value="F:hydrolase activity"/>
    <property type="evidence" value="ECO:0007669"/>
    <property type="project" value="UniProtKB-KW"/>
</dbReference>
<name>A0A2K3UWZ6_9DEIO</name>
<feature type="binding site" evidence="8">
    <location>
        <position position="6"/>
    </location>
    <ligand>
        <name>Mg(2+)</name>
        <dbReference type="ChEBI" id="CHEBI:18420"/>
    </ligand>
</feature>
<feature type="domain" description="PIN" evidence="9">
    <location>
        <begin position="3"/>
        <end position="121"/>
    </location>
</feature>
<dbReference type="Proteomes" id="UP000236379">
    <property type="component" value="Unassembled WGS sequence"/>
</dbReference>
<dbReference type="InterPro" id="IPR022907">
    <property type="entry name" value="VapC_family"/>
</dbReference>
<evidence type="ECO:0000256" key="8">
    <source>
        <dbReference type="HAMAP-Rule" id="MF_00265"/>
    </source>
</evidence>
<dbReference type="HAMAP" id="MF_00265">
    <property type="entry name" value="VapC_Nob1"/>
    <property type="match status" value="1"/>
</dbReference>
<evidence type="ECO:0000259" key="9">
    <source>
        <dbReference type="Pfam" id="PF01850"/>
    </source>
</evidence>
<comment type="function">
    <text evidence="8">Toxic component of a toxin-antitoxin (TA) system. An RNase.</text>
</comment>
<comment type="similarity">
    <text evidence="7 8">Belongs to the PINc/VapC protein family.</text>
</comment>
<evidence type="ECO:0000256" key="1">
    <source>
        <dbReference type="ARBA" id="ARBA00001946"/>
    </source>
</evidence>
<dbReference type="SUPFAM" id="SSF88723">
    <property type="entry name" value="PIN domain-like"/>
    <property type="match status" value="1"/>
</dbReference>
<feature type="binding site" evidence="8">
    <location>
        <position position="94"/>
    </location>
    <ligand>
        <name>Mg(2+)</name>
        <dbReference type="ChEBI" id="CHEBI:18420"/>
    </ligand>
</feature>
<dbReference type="PANTHER" id="PTHR33653">
    <property type="entry name" value="RIBONUCLEASE VAPC2"/>
    <property type="match status" value="1"/>
</dbReference>
<keyword evidence="4 8" id="KW-0479">Metal-binding</keyword>
<keyword evidence="11" id="KW-1185">Reference proteome</keyword>
<evidence type="ECO:0000313" key="10">
    <source>
        <dbReference type="EMBL" id="PNY81051.1"/>
    </source>
</evidence>
<comment type="cofactor">
    <cofactor evidence="1 8">
        <name>Mg(2+)</name>
        <dbReference type="ChEBI" id="CHEBI:18420"/>
    </cofactor>
</comment>
<dbReference type="EMBL" id="PPPD01000001">
    <property type="protein sequence ID" value="PNY81051.1"/>
    <property type="molecule type" value="Genomic_DNA"/>
</dbReference>
<gene>
    <name evidence="8" type="primary">vapC</name>
    <name evidence="10" type="ORF">CVO96_06370</name>
</gene>
<evidence type="ECO:0000256" key="4">
    <source>
        <dbReference type="ARBA" id="ARBA00022723"/>
    </source>
</evidence>
<keyword evidence="8" id="KW-0800">Toxin</keyword>
<dbReference type="PANTHER" id="PTHR33653:SF1">
    <property type="entry name" value="RIBONUCLEASE VAPC2"/>
    <property type="match status" value="1"/>
</dbReference>
<evidence type="ECO:0000256" key="7">
    <source>
        <dbReference type="ARBA" id="ARBA00038093"/>
    </source>
</evidence>
<dbReference type="GO" id="GO:0004540">
    <property type="term" value="F:RNA nuclease activity"/>
    <property type="evidence" value="ECO:0007669"/>
    <property type="project" value="InterPro"/>
</dbReference>
<dbReference type="Pfam" id="PF01850">
    <property type="entry name" value="PIN"/>
    <property type="match status" value="1"/>
</dbReference>
<dbReference type="GO" id="GO:0000287">
    <property type="term" value="F:magnesium ion binding"/>
    <property type="evidence" value="ECO:0007669"/>
    <property type="project" value="UniProtKB-UniRule"/>
</dbReference>
<reference evidence="10 11" key="1">
    <citation type="submission" date="2018-01" db="EMBL/GenBank/DDBJ databases">
        <title>Deinococcus koreensis sp. nov., a radiation-resistant bacterium isolated from river water.</title>
        <authorList>
            <person name="Choi A."/>
        </authorList>
    </citation>
    <scope>NUCLEOTIDE SEQUENCE [LARGE SCALE GENOMIC DNA]</scope>
    <source>
        <strain evidence="10 11">SJW1-2</strain>
    </source>
</reference>
<dbReference type="InterPro" id="IPR050556">
    <property type="entry name" value="Type_II_TA_system_RNase"/>
</dbReference>